<keyword evidence="1" id="KW-0472">Membrane</keyword>
<keyword evidence="4" id="KW-1185">Reference proteome</keyword>
<protein>
    <submittedName>
        <fullName evidence="3">Endonuclease/exonuclease/phosphatase family protein</fullName>
    </submittedName>
</protein>
<dbReference type="InterPro" id="IPR005135">
    <property type="entry name" value="Endo/exonuclease/phosphatase"/>
</dbReference>
<dbReference type="RefSeq" id="WP_119424405.1">
    <property type="nucleotide sequence ID" value="NZ_QQXK01000011.1"/>
</dbReference>
<accession>A0A399JA58</accession>
<dbReference type="GO" id="GO:0004519">
    <property type="term" value="F:endonuclease activity"/>
    <property type="evidence" value="ECO:0007669"/>
    <property type="project" value="UniProtKB-KW"/>
</dbReference>
<organism evidence="3 4">
    <name type="scientific">Galactobacter valiniphilus</name>
    <dbReference type="NCBI Taxonomy" id="2676122"/>
    <lineage>
        <taxon>Bacteria</taxon>
        <taxon>Bacillati</taxon>
        <taxon>Actinomycetota</taxon>
        <taxon>Actinomycetes</taxon>
        <taxon>Micrococcales</taxon>
        <taxon>Micrococcaceae</taxon>
        <taxon>Galactobacter</taxon>
    </lineage>
</organism>
<keyword evidence="3" id="KW-0540">Nuclease</keyword>
<evidence type="ECO:0000256" key="1">
    <source>
        <dbReference type="SAM" id="Phobius"/>
    </source>
</evidence>
<feature type="domain" description="Endonuclease/exonuclease/phosphatase" evidence="2">
    <location>
        <begin position="124"/>
        <end position="330"/>
    </location>
</feature>
<dbReference type="EMBL" id="QQXK01000011">
    <property type="protein sequence ID" value="RII42463.1"/>
    <property type="molecule type" value="Genomic_DNA"/>
</dbReference>
<dbReference type="SUPFAM" id="SSF56219">
    <property type="entry name" value="DNase I-like"/>
    <property type="match status" value="1"/>
</dbReference>
<feature type="transmembrane region" description="Helical" evidence="1">
    <location>
        <begin position="52"/>
        <end position="74"/>
    </location>
</feature>
<keyword evidence="3" id="KW-0378">Hydrolase</keyword>
<dbReference type="InterPro" id="IPR036691">
    <property type="entry name" value="Endo/exonu/phosph_ase_sf"/>
</dbReference>
<gene>
    <name evidence="3" type="ORF">DWB68_06850</name>
</gene>
<evidence type="ECO:0000259" key="2">
    <source>
        <dbReference type="Pfam" id="PF03372"/>
    </source>
</evidence>
<evidence type="ECO:0000313" key="4">
    <source>
        <dbReference type="Proteomes" id="UP000265419"/>
    </source>
</evidence>
<keyword evidence="1" id="KW-1133">Transmembrane helix</keyword>
<dbReference type="AlphaFoldDB" id="A0A399JA58"/>
<dbReference type="Proteomes" id="UP000265419">
    <property type="component" value="Unassembled WGS sequence"/>
</dbReference>
<keyword evidence="1" id="KW-0812">Transmembrane</keyword>
<feature type="transmembrane region" description="Helical" evidence="1">
    <location>
        <begin position="21"/>
        <end position="40"/>
    </location>
</feature>
<name>A0A399JA58_9MICC</name>
<sequence>MSVNAFLTPSTEPRRKRRLKLGSWALAGLPAVVLAYLPQIDLQPGASMPGAWFIPALQAVVWILCAAALLAAVVFLACRRIVAAVLLIIAVGFAASASRVHDATPELRAAAEQLKDAPDVRILSVNALYGGVDARALAAEVTERKVDVLVLQEATEDLLDRLEAQPGFKDALPYRTGDLPEQGADGTAILSAGLLAEEEPAWPDGGRHFEQRTAVVKLPGHRPFRIMAVHTLPPMADAGIWRSELQALGEYQRARTDLPLLVAGDFNAGHGMPGFRAAVKGLDDAARVAGWIPRPTWPDRPLPLSQIDHVFVRGLAPAQWDTVDLPGTDHRGLAVTLRAPAAK</sequence>
<keyword evidence="3" id="KW-0255">Endonuclease</keyword>
<proteinExistence type="predicted"/>
<reference evidence="3 4" key="1">
    <citation type="submission" date="2018-07" db="EMBL/GenBank/DDBJ databases">
        <title>Arthrobacter sp. nov., isolated from raw cow's milk with high bacterial count.</title>
        <authorList>
            <person name="Hahne J."/>
            <person name="Isele D."/>
            <person name="Lipski A."/>
        </authorList>
    </citation>
    <scope>NUCLEOTIDE SEQUENCE [LARGE SCALE GENOMIC DNA]</scope>
    <source>
        <strain evidence="3 4">JZ R-35</strain>
    </source>
</reference>
<keyword evidence="3" id="KW-0269">Exonuclease</keyword>
<evidence type="ECO:0000313" key="3">
    <source>
        <dbReference type="EMBL" id="RII42463.1"/>
    </source>
</evidence>
<dbReference type="Pfam" id="PF03372">
    <property type="entry name" value="Exo_endo_phos"/>
    <property type="match status" value="1"/>
</dbReference>
<dbReference type="GO" id="GO:0004527">
    <property type="term" value="F:exonuclease activity"/>
    <property type="evidence" value="ECO:0007669"/>
    <property type="project" value="UniProtKB-KW"/>
</dbReference>
<feature type="transmembrane region" description="Helical" evidence="1">
    <location>
        <begin position="81"/>
        <end position="98"/>
    </location>
</feature>
<dbReference type="Gene3D" id="3.60.10.10">
    <property type="entry name" value="Endonuclease/exonuclease/phosphatase"/>
    <property type="match status" value="1"/>
</dbReference>
<comment type="caution">
    <text evidence="3">The sequence shown here is derived from an EMBL/GenBank/DDBJ whole genome shotgun (WGS) entry which is preliminary data.</text>
</comment>